<dbReference type="Proteomes" id="UP000663929">
    <property type="component" value="Chromosome"/>
</dbReference>
<dbReference type="PANTHER" id="PTHR14859">
    <property type="entry name" value="CALCOFLUOR WHITE HYPERSENSITIVE PROTEIN PRECURSOR"/>
    <property type="match status" value="1"/>
</dbReference>
<evidence type="ECO:0000259" key="1">
    <source>
        <dbReference type="Pfam" id="PF03372"/>
    </source>
</evidence>
<dbReference type="SUPFAM" id="SSF56219">
    <property type="entry name" value="DNase I-like"/>
    <property type="match status" value="1"/>
</dbReference>
<dbReference type="InterPro" id="IPR036691">
    <property type="entry name" value="Endo/exonu/phosph_ase_sf"/>
</dbReference>
<evidence type="ECO:0000313" key="2">
    <source>
        <dbReference type="EMBL" id="QTD52347.1"/>
    </source>
</evidence>
<proteinExistence type="predicted"/>
<dbReference type="Pfam" id="PF03372">
    <property type="entry name" value="Exo_endo_phos"/>
    <property type="match status" value="1"/>
</dbReference>
<sequence>MQNPFAIKVLSYNIHKGFSTASRKYVLEQIRGAIKSVHADLVFLQEVLGDHKRHSRRIPNWPTTSQFEYLADSVWTHYAYGKNAVYNAGHHGNAILSKFPFIEWENIDVSTNALENRGLLHGVVHVPDRDLRLHVICLHLDLLERGRRRQIDYLAERIGEVVPEDEPLIVAGDFNDWRERITDRLAFQLDLQEAHLDLHDQHARTFPSWLPVLKLDRVYFRGFKPLHATVLTGEPWRQLSDHAAYFSELQFLPGGVSG</sequence>
<dbReference type="GO" id="GO:0016020">
    <property type="term" value="C:membrane"/>
    <property type="evidence" value="ECO:0007669"/>
    <property type="project" value="GOC"/>
</dbReference>
<keyword evidence="2" id="KW-0255">Endonuclease</keyword>
<gene>
    <name evidence="2" type="ORF">J3U87_07715</name>
</gene>
<keyword evidence="2" id="KW-0540">Nuclease</keyword>
<feature type="domain" description="Endonuclease/exonuclease/phosphatase" evidence="1">
    <location>
        <begin position="10"/>
        <end position="242"/>
    </location>
</feature>
<name>A0A8A4TSI0_SULCO</name>
<dbReference type="Gene3D" id="3.60.10.10">
    <property type="entry name" value="Endonuclease/exonuclease/phosphatase"/>
    <property type="match status" value="1"/>
</dbReference>
<dbReference type="EMBL" id="CP071793">
    <property type="protein sequence ID" value="QTD52347.1"/>
    <property type="molecule type" value="Genomic_DNA"/>
</dbReference>
<dbReference type="InterPro" id="IPR051916">
    <property type="entry name" value="GPI-anchor_lipid_remodeler"/>
</dbReference>
<reference evidence="2" key="1">
    <citation type="submission" date="2021-03" db="EMBL/GenBank/DDBJ databases">
        <title>Acanthopleuribacteraceae sp. M133.</title>
        <authorList>
            <person name="Wang G."/>
        </authorList>
    </citation>
    <scope>NUCLEOTIDE SEQUENCE</scope>
    <source>
        <strain evidence="2">M133</strain>
    </source>
</reference>
<organism evidence="2 3">
    <name type="scientific">Sulfidibacter corallicola</name>
    <dbReference type="NCBI Taxonomy" id="2818388"/>
    <lineage>
        <taxon>Bacteria</taxon>
        <taxon>Pseudomonadati</taxon>
        <taxon>Acidobacteriota</taxon>
        <taxon>Holophagae</taxon>
        <taxon>Acanthopleuribacterales</taxon>
        <taxon>Acanthopleuribacteraceae</taxon>
        <taxon>Sulfidibacter</taxon>
    </lineage>
</organism>
<dbReference type="KEGG" id="scor:J3U87_07715"/>
<dbReference type="GO" id="GO:0006506">
    <property type="term" value="P:GPI anchor biosynthetic process"/>
    <property type="evidence" value="ECO:0007669"/>
    <property type="project" value="TreeGrafter"/>
</dbReference>
<accession>A0A8A4TSI0</accession>
<dbReference type="RefSeq" id="WP_237382455.1">
    <property type="nucleotide sequence ID" value="NZ_CP071793.1"/>
</dbReference>
<dbReference type="AlphaFoldDB" id="A0A8A4TSI0"/>
<dbReference type="InterPro" id="IPR005135">
    <property type="entry name" value="Endo/exonuclease/phosphatase"/>
</dbReference>
<dbReference type="PANTHER" id="PTHR14859:SF1">
    <property type="entry name" value="PGAP2-INTERACTING PROTEIN"/>
    <property type="match status" value="1"/>
</dbReference>
<evidence type="ECO:0000313" key="3">
    <source>
        <dbReference type="Proteomes" id="UP000663929"/>
    </source>
</evidence>
<dbReference type="GO" id="GO:0004519">
    <property type="term" value="F:endonuclease activity"/>
    <property type="evidence" value="ECO:0007669"/>
    <property type="project" value="UniProtKB-KW"/>
</dbReference>
<keyword evidence="3" id="KW-1185">Reference proteome</keyword>
<keyword evidence="2" id="KW-0378">Hydrolase</keyword>
<protein>
    <submittedName>
        <fullName evidence="2">Endonuclease/exonuclease/phosphatase family protein</fullName>
    </submittedName>
</protein>